<proteinExistence type="predicted"/>
<feature type="signal peptide" evidence="2">
    <location>
        <begin position="1"/>
        <end position="17"/>
    </location>
</feature>
<gene>
    <name evidence="3" type="ORF">HNP68_001157</name>
</gene>
<evidence type="ECO:0000313" key="3">
    <source>
        <dbReference type="EMBL" id="MBB6043535.1"/>
    </source>
</evidence>
<feature type="region of interest" description="Disordered" evidence="1">
    <location>
        <begin position="31"/>
        <end position="64"/>
    </location>
</feature>
<name>A0ABR6PB89_9SPIR</name>
<protein>
    <recommendedName>
        <fullName evidence="5">Lipoprotein</fullName>
    </recommendedName>
</protein>
<evidence type="ECO:0000256" key="1">
    <source>
        <dbReference type="SAM" id="MobiDB-lite"/>
    </source>
</evidence>
<evidence type="ECO:0008006" key="5">
    <source>
        <dbReference type="Google" id="ProtNLM"/>
    </source>
</evidence>
<dbReference type="Proteomes" id="UP000555838">
    <property type="component" value="Unassembled WGS sequence"/>
</dbReference>
<feature type="chain" id="PRO_5046820778" description="Lipoprotein" evidence="2">
    <location>
        <begin position="18"/>
        <end position="275"/>
    </location>
</feature>
<evidence type="ECO:0000256" key="2">
    <source>
        <dbReference type="SAM" id="SignalP"/>
    </source>
</evidence>
<dbReference type="RefSeq" id="WP_183221327.1">
    <property type="nucleotide sequence ID" value="NZ_CP179666.1"/>
</dbReference>
<keyword evidence="4" id="KW-1185">Reference proteome</keyword>
<dbReference type="Pfam" id="PF05714">
    <property type="entry name" value="PFam54_60"/>
    <property type="match status" value="1"/>
</dbReference>
<accession>A0ABR6PB89</accession>
<evidence type="ECO:0000313" key="4">
    <source>
        <dbReference type="Proteomes" id="UP000555838"/>
    </source>
</evidence>
<organism evidence="3 4">
    <name type="scientific">Borreliella yangtzensis</name>
    <dbReference type="NCBI Taxonomy" id="683292"/>
    <lineage>
        <taxon>Bacteria</taxon>
        <taxon>Pseudomonadati</taxon>
        <taxon>Spirochaetota</taxon>
        <taxon>Spirochaetia</taxon>
        <taxon>Spirochaetales</taxon>
        <taxon>Borreliaceae</taxon>
        <taxon>Borreliella</taxon>
    </lineage>
</organism>
<reference evidence="3 4" key="1">
    <citation type="submission" date="2020-08" db="EMBL/GenBank/DDBJ databases">
        <title>Genomic Encyclopedia of Type Strains, Phase IV (KMG-IV): sequencing the most valuable type-strain genomes for metagenomic binning, comparative biology and taxonomic classification.</title>
        <authorList>
            <person name="Goeker M."/>
        </authorList>
    </citation>
    <scope>NUCLEOTIDE SEQUENCE [LARGE SCALE GENOMIC DNA]</scope>
    <source>
        <strain evidence="3 4">DSM 24625</strain>
    </source>
</reference>
<dbReference type="InterPro" id="IPR008421">
    <property type="entry name" value="Borrelia_lipoprotein_PFam54/60"/>
</dbReference>
<dbReference type="EMBL" id="JACHFG010000014">
    <property type="protein sequence ID" value="MBB6043535.1"/>
    <property type="molecule type" value="Genomic_DNA"/>
</dbReference>
<dbReference type="Gene3D" id="1.10.3160.10">
    <property type="entry name" value="Bbcrasp-1"/>
    <property type="match status" value="1"/>
</dbReference>
<keyword evidence="2" id="KW-0732">Signal</keyword>
<comment type="caution">
    <text evidence="3">The sequence shown here is derived from an EMBL/GenBank/DDBJ whole genome shotgun (WGS) entry which is preliminary data.</text>
</comment>
<sequence>MKYYVIIGIFFALLLNACVSDTNVNRKNIEYPSNKNELKPSTKVVPNQKGKEEQAQKGKEEQAQNEKDLIKKILLNNLINLIETAYSKKEKHIKKMEKEPQDQYNMLVFEKIGWGAGTELMNVNTDRSIRFRRHTYTLLDTIDDNELKEFSDIILLTGDGILILNIYGSLGGTLDIVSDYFYPKRDALNKLDISNLEKIKESFEKILSTIKDVSETSKQLLLDYRNDKNLIKTDAIKREIYVDSLRNRMLEKAMEMEKLRDITKLSELLFLNQRL</sequence>
<feature type="compositionally biased region" description="Basic and acidic residues" evidence="1">
    <location>
        <begin position="49"/>
        <end position="64"/>
    </location>
</feature>